<dbReference type="GO" id="GO:0005524">
    <property type="term" value="F:ATP binding"/>
    <property type="evidence" value="ECO:0007669"/>
    <property type="project" value="InterPro"/>
</dbReference>
<dbReference type="InterPro" id="IPR001278">
    <property type="entry name" value="Arg-tRNA-ligase"/>
</dbReference>
<evidence type="ECO:0000256" key="1">
    <source>
        <dbReference type="ARBA" id="ARBA00012837"/>
    </source>
</evidence>
<dbReference type="GO" id="GO:0006420">
    <property type="term" value="P:arginyl-tRNA aminoacylation"/>
    <property type="evidence" value="ECO:0007669"/>
    <property type="project" value="InterPro"/>
</dbReference>
<dbReference type="SUPFAM" id="SSF47323">
    <property type="entry name" value="Anticodon-binding domain of a subclass of class I aminoacyl-tRNA synthetases"/>
    <property type="match status" value="1"/>
</dbReference>
<evidence type="ECO:0000259" key="3">
    <source>
        <dbReference type="SMART" id="SM00836"/>
    </source>
</evidence>
<accession>A0AAD9U0Y6</accession>
<organism evidence="4 5">
    <name type="scientific">Dipteronia dyeriana</name>
    <dbReference type="NCBI Taxonomy" id="168575"/>
    <lineage>
        <taxon>Eukaryota</taxon>
        <taxon>Viridiplantae</taxon>
        <taxon>Streptophyta</taxon>
        <taxon>Embryophyta</taxon>
        <taxon>Tracheophyta</taxon>
        <taxon>Spermatophyta</taxon>
        <taxon>Magnoliopsida</taxon>
        <taxon>eudicotyledons</taxon>
        <taxon>Gunneridae</taxon>
        <taxon>Pentapetalae</taxon>
        <taxon>rosids</taxon>
        <taxon>malvids</taxon>
        <taxon>Sapindales</taxon>
        <taxon>Sapindaceae</taxon>
        <taxon>Hippocastanoideae</taxon>
        <taxon>Acereae</taxon>
        <taxon>Dipteronia</taxon>
    </lineage>
</organism>
<dbReference type="InterPro" id="IPR009080">
    <property type="entry name" value="tRNAsynth_Ia_anticodon-bd"/>
</dbReference>
<reference evidence="4" key="1">
    <citation type="journal article" date="2023" name="Plant J.">
        <title>Genome sequences and population genomics provide insights into the demographic history, inbreeding, and mutation load of two 'living fossil' tree species of Dipteronia.</title>
        <authorList>
            <person name="Feng Y."/>
            <person name="Comes H.P."/>
            <person name="Chen J."/>
            <person name="Zhu S."/>
            <person name="Lu R."/>
            <person name="Zhang X."/>
            <person name="Li P."/>
            <person name="Qiu J."/>
            <person name="Olsen K.M."/>
            <person name="Qiu Y."/>
        </authorList>
    </citation>
    <scope>NUCLEOTIDE SEQUENCE</scope>
    <source>
        <strain evidence="4">KIB01</strain>
    </source>
</reference>
<dbReference type="Pfam" id="PF05746">
    <property type="entry name" value="DALR_1"/>
    <property type="match status" value="1"/>
</dbReference>
<comment type="caution">
    <text evidence="4">The sequence shown here is derived from an EMBL/GenBank/DDBJ whole genome shotgun (WGS) entry which is preliminary data.</text>
</comment>
<dbReference type="EMBL" id="JANJYI010000006">
    <property type="protein sequence ID" value="KAK2645334.1"/>
    <property type="molecule type" value="Genomic_DNA"/>
</dbReference>
<dbReference type="SMART" id="SM00836">
    <property type="entry name" value="DALR_1"/>
    <property type="match status" value="1"/>
</dbReference>
<dbReference type="PANTHER" id="PTHR11956:SF5">
    <property type="entry name" value="ARGININE--TRNA LIGASE, CYTOPLASMIC"/>
    <property type="match status" value="1"/>
</dbReference>
<protein>
    <recommendedName>
        <fullName evidence="1">arginine--tRNA ligase</fullName>
        <ecNumber evidence="1">6.1.1.19</ecNumber>
    </recommendedName>
</protein>
<keyword evidence="5" id="KW-1185">Reference proteome</keyword>
<comment type="catalytic activity">
    <reaction evidence="2">
        <text>tRNA(Arg) + L-arginine + ATP = L-arginyl-tRNA(Arg) + AMP + diphosphate</text>
        <dbReference type="Rhea" id="RHEA:20301"/>
        <dbReference type="Rhea" id="RHEA-COMP:9658"/>
        <dbReference type="Rhea" id="RHEA-COMP:9673"/>
        <dbReference type="ChEBI" id="CHEBI:30616"/>
        <dbReference type="ChEBI" id="CHEBI:32682"/>
        <dbReference type="ChEBI" id="CHEBI:33019"/>
        <dbReference type="ChEBI" id="CHEBI:78442"/>
        <dbReference type="ChEBI" id="CHEBI:78513"/>
        <dbReference type="ChEBI" id="CHEBI:456215"/>
        <dbReference type="EC" id="6.1.1.19"/>
    </reaction>
</comment>
<dbReference type="Proteomes" id="UP001280121">
    <property type="component" value="Unassembled WGS sequence"/>
</dbReference>
<gene>
    <name evidence="4" type="ORF">Ddye_020529</name>
</gene>
<dbReference type="InterPro" id="IPR008909">
    <property type="entry name" value="DALR_anticod-bd"/>
</dbReference>
<dbReference type="AlphaFoldDB" id="A0AAD9U0Y6"/>
<dbReference type="EC" id="6.1.1.19" evidence="1"/>
<evidence type="ECO:0000313" key="4">
    <source>
        <dbReference type="EMBL" id="KAK2645334.1"/>
    </source>
</evidence>
<name>A0AAD9U0Y6_9ROSI</name>
<dbReference type="PANTHER" id="PTHR11956">
    <property type="entry name" value="ARGINYL-TRNA SYNTHETASE"/>
    <property type="match status" value="1"/>
</dbReference>
<dbReference type="GO" id="GO:0004814">
    <property type="term" value="F:arginine-tRNA ligase activity"/>
    <property type="evidence" value="ECO:0007669"/>
    <property type="project" value="UniProtKB-EC"/>
</dbReference>
<sequence>MVLKDSSERDLGLHLIRFTEIFEQALSGFKLHVLCDYLYQLASKFHIFYTQNKVCGSTEETSRLLLCEATVVVMKKCFDLIGIEPPARV</sequence>
<evidence type="ECO:0000313" key="5">
    <source>
        <dbReference type="Proteomes" id="UP001280121"/>
    </source>
</evidence>
<proteinExistence type="predicted"/>
<evidence type="ECO:0000256" key="2">
    <source>
        <dbReference type="ARBA" id="ARBA00049339"/>
    </source>
</evidence>
<feature type="domain" description="DALR anticodon binding" evidence="3">
    <location>
        <begin position="2"/>
        <end position="89"/>
    </location>
</feature>
<dbReference type="Gene3D" id="1.10.730.10">
    <property type="entry name" value="Isoleucyl-tRNA Synthetase, Domain 1"/>
    <property type="match status" value="1"/>
</dbReference>